<dbReference type="InterPro" id="IPR011055">
    <property type="entry name" value="Dup_hybrid_motif"/>
</dbReference>
<evidence type="ECO:0000313" key="6">
    <source>
        <dbReference type="Proteomes" id="UP000449710"/>
    </source>
</evidence>
<dbReference type="Proteomes" id="UP000449710">
    <property type="component" value="Unassembled WGS sequence"/>
</dbReference>
<evidence type="ECO:0000256" key="2">
    <source>
        <dbReference type="SAM" id="MobiDB-lite"/>
    </source>
</evidence>
<dbReference type="InterPro" id="IPR050570">
    <property type="entry name" value="Cell_wall_metabolism_enzyme"/>
</dbReference>
<dbReference type="GO" id="GO:0004222">
    <property type="term" value="F:metalloendopeptidase activity"/>
    <property type="evidence" value="ECO:0007669"/>
    <property type="project" value="TreeGrafter"/>
</dbReference>
<feature type="region of interest" description="Disordered" evidence="2">
    <location>
        <begin position="303"/>
        <end position="337"/>
    </location>
</feature>
<dbReference type="EMBL" id="SUMG01000004">
    <property type="protein sequence ID" value="NBG87754.1"/>
    <property type="molecule type" value="Genomic_DNA"/>
</dbReference>
<dbReference type="CDD" id="cd12797">
    <property type="entry name" value="M23_peptidase"/>
    <property type="match status" value="1"/>
</dbReference>
<dbReference type="Gene3D" id="2.70.70.10">
    <property type="entry name" value="Glucose Permease (Domain IIA)"/>
    <property type="match status" value="1"/>
</dbReference>
<evidence type="ECO:0000256" key="3">
    <source>
        <dbReference type="SAM" id="Phobius"/>
    </source>
</evidence>
<keyword evidence="3" id="KW-1133">Transmembrane helix</keyword>
<protein>
    <submittedName>
        <fullName evidence="5">M23 family metallopeptidase</fullName>
    </submittedName>
</protein>
<feature type="transmembrane region" description="Helical" evidence="3">
    <location>
        <begin position="52"/>
        <end position="75"/>
    </location>
</feature>
<organism evidence="5 6">
    <name type="scientific">Isachenkonia alkalipeptolytica</name>
    <dbReference type="NCBI Taxonomy" id="2565777"/>
    <lineage>
        <taxon>Bacteria</taxon>
        <taxon>Bacillati</taxon>
        <taxon>Bacillota</taxon>
        <taxon>Clostridia</taxon>
        <taxon>Eubacteriales</taxon>
        <taxon>Clostridiaceae</taxon>
        <taxon>Isachenkonia</taxon>
    </lineage>
</organism>
<dbReference type="PANTHER" id="PTHR21666">
    <property type="entry name" value="PEPTIDASE-RELATED"/>
    <property type="match status" value="1"/>
</dbReference>
<dbReference type="AlphaFoldDB" id="A0AA43XK37"/>
<feature type="coiled-coil region" evidence="1">
    <location>
        <begin position="85"/>
        <end position="119"/>
    </location>
</feature>
<keyword evidence="1" id="KW-0175">Coiled coil</keyword>
<proteinExistence type="predicted"/>
<accession>A0AA43XK37</accession>
<dbReference type="PANTHER" id="PTHR21666:SF270">
    <property type="entry name" value="MUREIN HYDROLASE ACTIVATOR ENVC"/>
    <property type="match status" value="1"/>
</dbReference>
<sequence length="337" mass="38096">MKFLEDRQEVIMKFRRKKENSHLAEKDKKQFTIMLIPHGKGKPKSLGISLKTMFLTGMGLVMTLGFLTFFSTYYFQEYRSTHDALDIAKEVREEVIVENQRQREEIEALEGYAMDVEKEVSDLADLQKEIIELVGLDSEAYATLETKTAPVTRSRNLNIDGSNPLDRQIVQQGGEDLLAPLIEQRKTEMTSLIPEVEDQIEYLDAKPNVLPAEGRITSPFGERRDPFNRTLRQHNGVDIANDFNTPIHAAGTGVVTFSGYQGSYGRVIVISHGNGYESLYAHNQKNLVSEGDRVEKHEEIAKMGSSGRSTGPHVHFEVRENGTPIDPKSILRDENEN</sequence>
<evidence type="ECO:0000256" key="1">
    <source>
        <dbReference type="SAM" id="Coils"/>
    </source>
</evidence>
<keyword evidence="3" id="KW-0472">Membrane</keyword>
<dbReference type="SUPFAM" id="SSF51261">
    <property type="entry name" value="Duplicated hybrid motif"/>
    <property type="match status" value="1"/>
</dbReference>
<dbReference type="FunFam" id="2.70.70.10:FF:000006">
    <property type="entry name" value="M23 family peptidase"/>
    <property type="match status" value="1"/>
</dbReference>
<name>A0AA43XK37_9CLOT</name>
<evidence type="ECO:0000313" key="5">
    <source>
        <dbReference type="EMBL" id="NBG87754.1"/>
    </source>
</evidence>
<evidence type="ECO:0000259" key="4">
    <source>
        <dbReference type="Pfam" id="PF01551"/>
    </source>
</evidence>
<keyword evidence="3" id="KW-0812">Transmembrane</keyword>
<gene>
    <name evidence="5" type="ORF">ISALK_04500</name>
</gene>
<comment type="caution">
    <text evidence="5">The sequence shown here is derived from an EMBL/GenBank/DDBJ whole genome shotgun (WGS) entry which is preliminary data.</text>
</comment>
<feature type="domain" description="M23ase beta-sheet core" evidence="4">
    <location>
        <begin position="233"/>
        <end position="327"/>
    </location>
</feature>
<dbReference type="InterPro" id="IPR016047">
    <property type="entry name" value="M23ase_b-sheet_dom"/>
</dbReference>
<dbReference type="Pfam" id="PF01551">
    <property type="entry name" value="Peptidase_M23"/>
    <property type="match status" value="1"/>
</dbReference>
<keyword evidence="6" id="KW-1185">Reference proteome</keyword>
<reference evidence="5 6" key="1">
    <citation type="submission" date="2019-04" db="EMBL/GenBank/DDBJ databases">
        <title>Isachenkonia alkalipeptolytica gen. nov. sp. nov. a new anaerobic, alkiliphilic organothrophic bacterium capable to reduce synthesized ferrihydrite isolated from a soda lake.</title>
        <authorList>
            <person name="Toshchakov S.V."/>
            <person name="Zavarzina D.G."/>
            <person name="Zhilina T.N."/>
            <person name="Kostrikina N.A."/>
            <person name="Kublanov I.V."/>
        </authorList>
    </citation>
    <scope>NUCLEOTIDE SEQUENCE [LARGE SCALE GENOMIC DNA]</scope>
    <source>
        <strain evidence="5 6">Z-1701</strain>
    </source>
</reference>